<dbReference type="OrthoDB" id="9815670at2"/>
<dbReference type="InterPro" id="IPR018946">
    <property type="entry name" value="PhoD-like_MPP"/>
</dbReference>
<proteinExistence type="predicted"/>
<organism evidence="2 3">
    <name type="scientific">Rubinisphaera italica</name>
    <dbReference type="NCBI Taxonomy" id="2527969"/>
    <lineage>
        <taxon>Bacteria</taxon>
        <taxon>Pseudomonadati</taxon>
        <taxon>Planctomycetota</taxon>
        <taxon>Planctomycetia</taxon>
        <taxon>Planctomycetales</taxon>
        <taxon>Planctomycetaceae</taxon>
        <taxon>Rubinisphaera</taxon>
    </lineage>
</organism>
<name>A0A5C5XJ01_9PLAN</name>
<dbReference type="EC" id="3.1.3.1" evidence="2"/>
<reference evidence="2 3" key="1">
    <citation type="submission" date="2019-02" db="EMBL/GenBank/DDBJ databases">
        <title>Deep-cultivation of Planctomycetes and their phenomic and genomic characterization uncovers novel biology.</title>
        <authorList>
            <person name="Wiegand S."/>
            <person name="Jogler M."/>
            <person name="Boedeker C."/>
            <person name="Pinto D."/>
            <person name="Vollmers J."/>
            <person name="Rivas-Marin E."/>
            <person name="Kohn T."/>
            <person name="Peeters S.H."/>
            <person name="Heuer A."/>
            <person name="Rast P."/>
            <person name="Oberbeckmann S."/>
            <person name="Bunk B."/>
            <person name="Jeske O."/>
            <person name="Meyerdierks A."/>
            <person name="Storesund J.E."/>
            <person name="Kallscheuer N."/>
            <person name="Luecker S."/>
            <person name="Lage O.M."/>
            <person name="Pohl T."/>
            <person name="Merkel B.J."/>
            <person name="Hornburger P."/>
            <person name="Mueller R.-W."/>
            <person name="Bruemmer F."/>
            <person name="Labrenz M."/>
            <person name="Spormann A.M."/>
            <person name="Op Den Camp H."/>
            <person name="Overmann J."/>
            <person name="Amann R."/>
            <person name="Jetten M.S.M."/>
            <person name="Mascher T."/>
            <person name="Medema M.H."/>
            <person name="Devos D.P."/>
            <person name="Kaster A.-K."/>
            <person name="Ovreas L."/>
            <person name="Rohde M."/>
            <person name="Galperin M.Y."/>
            <person name="Jogler C."/>
        </authorList>
    </citation>
    <scope>NUCLEOTIDE SEQUENCE [LARGE SCALE GENOMIC DNA]</scope>
    <source>
        <strain evidence="2 3">Pan54</strain>
    </source>
</reference>
<dbReference type="PANTHER" id="PTHR33987:SF1">
    <property type="entry name" value="CALCINEURIN-LIKE METALLO-PHOSPHOESTERASE SUPERFAMILY PROTEIN"/>
    <property type="match status" value="1"/>
</dbReference>
<dbReference type="InterPro" id="IPR038607">
    <property type="entry name" value="PhoD-like_sf"/>
</dbReference>
<keyword evidence="2" id="KW-0378">Hydrolase</keyword>
<comment type="caution">
    <text evidence="2">The sequence shown here is derived from an EMBL/GenBank/DDBJ whole genome shotgun (WGS) entry which is preliminary data.</text>
</comment>
<dbReference type="InterPro" id="IPR029052">
    <property type="entry name" value="Metallo-depent_PP-like"/>
</dbReference>
<dbReference type="Proteomes" id="UP000316095">
    <property type="component" value="Unassembled WGS sequence"/>
</dbReference>
<evidence type="ECO:0000313" key="3">
    <source>
        <dbReference type="Proteomes" id="UP000316095"/>
    </source>
</evidence>
<dbReference type="Pfam" id="PF09423">
    <property type="entry name" value="PhoD"/>
    <property type="match status" value="1"/>
</dbReference>
<dbReference type="PANTHER" id="PTHR33987">
    <property type="entry name" value="CALCINEURIN-LIKE METALLO-PHOSPHOESTERASE SUPERFAMILY PROTEIN"/>
    <property type="match status" value="1"/>
</dbReference>
<dbReference type="SUPFAM" id="SSF56300">
    <property type="entry name" value="Metallo-dependent phosphatases"/>
    <property type="match status" value="1"/>
</dbReference>
<keyword evidence="3" id="KW-1185">Reference proteome</keyword>
<dbReference type="GO" id="GO:0004035">
    <property type="term" value="F:alkaline phosphatase activity"/>
    <property type="evidence" value="ECO:0007669"/>
    <property type="project" value="UniProtKB-EC"/>
</dbReference>
<dbReference type="Gene3D" id="3.60.21.70">
    <property type="entry name" value="PhoD-like phosphatase"/>
    <property type="match status" value="1"/>
</dbReference>
<gene>
    <name evidence="2" type="primary">phoD_3</name>
    <name evidence="2" type="ORF">Pan54_35090</name>
</gene>
<dbReference type="CDD" id="cd07389">
    <property type="entry name" value="MPP_PhoD"/>
    <property type="match status" value="1"/>
</dbReference>
<evidence type="ECO:0000313" key="2">
    <source>
        <dbReference type="EMBL" id="TWT62764.1"/>
    </source>
</evidence>
<protein>
    <submittedName>
        <fullName evidence="2">Alkaline phosphatase D</fullName>
        <ecNumber evidence="2">3.1.3.1</ecNumber>
    </submittedName>
</protein>
<sequence length="359" mass="40768">MTVRNIFLTVIVIVLFSNSLSGKEPHADFVLPERLDRITCGSCSKQDLPQPIWDAIVSADPDLFIYMGDNIYGDSEDLNVLAEKWGKQKSQPGYSALRKQCSVIGTWDDHDYGKNDAGIEYPQKAGSQQLFLDFLDEPEDSIRRTREGVYASYLYGPVGQQVHIILLDTRYFRTPLKKIMDQSPTAEGHSGPYGPTDDPNADMLGEAQWKWLEEQLQVPAQLRLIVSSIQVLPLEQRYEKWENLPTERARLLKLIEKTNSEGVVFLSGDRHAAEFCKLDREGNYPLMEMTSSSLNAPRKYQNELNSLRYGLLYNEVNFGKILIDWEVESPTAVFSVCDIEGRPMLQVPVTIPSLQRVTD</sequence>
<evidence type="ECO:0000259" key="1">
    <source>
        <dbReference type="Pfam" id="PF09423"/>
    </source>
</evidence>
<dbReference type="AlphaFoldDB" id="A0A5C5XJ01"/>
<dbReference type="EMBL" id="SJPG01000001">
    <property type="protein sequence ID" value="TWT62764.1"/>
    <property type="molecule type" value="Genomic_DNA"/>
</dbReference>
<dbReference type="RefSeq" id="WP_146504589.1">
    <property type="nucleotide sequence ID" value="NZ_SJPG01000001.1"/>
</dbReference>
<accession>A0A5C5XJ01</accession>
<feature type="domain" description="PhoD-like phosphatase metallophosphatase" evidence="1">
    <location>
        <begin position="51"/>
        <end position="304"/>
    </location>
</feature>